<dbReference type="PROSITE" id="PS51720">
    <property type="entry name" value="G_AIG1"/>
    <property type="match status" value="1"/>
</dbReference>
<dbReference type="CDD" id="cd00882">
    <property type="entry name" value="Ras_like_GTPase"/>
    <property type="match status" value="1"/>
</dbReference>
<dbReference type="EMBL" id="JAYMGO010000003">
    <property type="protein sequence ID" value="KAL1279506.1"/>
    <property type="molecule type" value="Genomic_DNA"/>
</dbReference>
<feature type="domain" description="AIG1-type G" evidence="5">
    <location>
        <begin position="401"/>
        <end position="601"/>
    </location>
</feature>
<feature type="region of interest" description="Disordered" evidence="4">
    <location>
        <begin position="668"/>
        <end position="885"/>
    </location>
</feature>
<sequence length="1523" mass="179306">MSTTETRDICYKDDPPYMRIVLLGSSVSENSDVGNFILGRAAFDSEAPPDVVERVTGRLKDRHVIIINSPQLLQTNISDHQITQTVKECVHLSDPGPYVIVLLLKHELCSAEDQECVEKVLLSFSERVYQHTMVISTQEPTETNHILQNIIQKCANRHFSLQSSSSPDDLLLMFEDIEKMNDGRHLDCASMEKQDTERQGVKLNLVVCGSDRILKSSISEQILQMDRRSDVELHNRQINLVDLPALIGLSEEEVMRQTLRCVSLCHPGVHVFLIIIPDAPLSNEDQAEMEEIQRIFSSRINKHIMILIKQDSEHQTAELNEETQSVIERFGGRHHFFGPKTQVSTFIEKIEQMLKENRGELFSRETFIEVQMKKLMKYEEMKKKINSLETHLLSQGSSDTEDELRIVLLGKTGVGKSSTGNTILGREAFAAEESFESVTKESQRQTSEINGRRVTVIDTPGLFDTELTNEEIQREIKHCISMILPGPHVFLLLIPLGRFTQEEETSVKIIQETFGENSLMFTMVLFTRGDFLKKKTIDQCLGKPGSVIRNLIEVCGNRFHVFNNNETEDRTQVTDLLEKIDNMVKANGGSFYSCKMFRQMEREKQEQQMKILMDRVREREEEMKKLEEEKERMKMMMEEEQQNQDKERKRREEELKIEIREQEKHQREIREEMRQERETFRCEKEEMKKENENMKTENKNLKTEYETEVDRLMNRIENERKKREEEYNERKEQYKTLIKEKDEKEREMREEMKREREEWEKQKLEEKTRRDEEDEKRRQKEQMVYDEFNQRLKEDRERLERQKEDLQSKHEEEENKIKILMEKLNREREEEMKKHEEEKERMKKMMEEERQNRDKERKRREEDFNEREERYKREMKEQEEQIRDERKKVKVEFTNEIKEMRKEIETVKKEKENLQIDIDKLMNEIENEIQHHDNERKRREEEANESEERNIREIKEKEIREMKTMMDKAQYKHNIKKNWSTQIEYGSNENLPKFKLNLNETWQSRDGFCRRSKFGNNITKENKTIMMIGATGAGKTTLINSMINYILGVQWEDDFRFVLIDEGKQKSQAESQTSEITAYQINHMDGFQIPYSLTIVDTPGFGDTRGISQDQKLTKQIQEFFSAPGGIDCINAVCFVVQASLARLTHTQRYVFDSILSIFGKDIAENIIVLVTFADGKTPPVLEAIKVSEVPCSTDESGEPLHFKFNNSAVFATNNKFTDDNESDCENFDQMFWKLGFSSMKKFFTSLNTMKTQSLRLTQEVLKERQQLEVHVQGLQPQINAGLTKLGEIKKTRAALEQHKAEMDANKDFEYEIEVTVPKQIENTTGNYLTNCQTCHFTCHDACVYADDSDKYKCSAMKDGECTVCPGKCVWNVHFNQKYKWDYVTEKRNETYQELKKRFEDAYGQVMSNEKIFEELEKEFHVVQDIVAELIEGSQKSLERLQEIALKPNPLSTPDYIDLMIESEKQEAKPGFQNRIQSLMEVRKKAEIISKVSTGDVLPEDWNYNLKQGKKKPTMMQGSCSIM</sequence>
<evidence type="ECO:0000256" key="2">
    <source>
        <dbReference type="ARBA" id="ARBA00022741"/>
    </source>
</evidence>
<evidence type="ECO:0000313" key="7">
    <source>
        <dbReference type="Proteomes" id="UP001558613"/>
    </source>
</evidence>
<gene>
    <name evidence="6" type="ORF">QQF64_026179</name>
</gene>
<comment type="caution">
    <text evidence="6">The sequence shown here is derived from an EMBL/GenBank/DDBJ whole genome shotgun (WGS) entry which is preliminary data.</text>
</comment>
<reference evidence="6 7" key="1">
    <citation type="submission" date="2023-09" db="EMBL/GenBank/DDBJ databases">
        <authorList>
            <person name="Wang M."/>
        </authorList>
    </citation>
    <scope>NUCLEOTIDE SEQUENCE [LARGE SCALE GENOMIC DNA]</scope>
    <source>
        <strain evidence="6">GT-2023</strain>
        <tissue evidence="6">Liver</tissue>
    </source>
</reference>
<keyword evidence="3" id="KW-0342">GTP-binding</keyword>
<dbReference type="InterPro" id="IPR027417">
    <property type="entry name" value="P-loop_NTPase"/>
</dbReference>
<dbReference type="Pfam" id="PF04548">
    <property type="entry name" value="AIG1"/>
    <property type="match status" value="4"/>
</dbReference>
<keyword evidence="7" id="KW-1185">Reference proteome</keyword>
<dbReference type="InterPro" id="IPR006703">
    <property type="entry name" value="G_AIG1"/>
</dbReference>
<dbReference type="Proteomes" id="UP001558613">
    <property type="component" value="Unassembled WGS sequence"/>
</dbReference>
<name>A0ABR3NR51_9TELE</name>
<dbReference type="InterPro" id="IPR045058">
    <property type="entry name" value="GIMA/IAN/Toc"/>
</dbReference>
<organism evidence="6 7">
    <name type="scientific">Cirrhinus molitorella</name>
    <name type="common">mud carp</name>
    <dbReference type="NCBI Taxonomy" id="172907"/>
    <lineage>
        <taxon>Eukaryota</taxon>
        <taxon>Metazoa</taxon>
        <taxon>Chordata</taxon>
        <taxon>Craniata</taxon>
        <taxon>Vertebrata</taxon>
        <taxon>Euteleostomi</taxon>
        <taxon>Actinopterygii</taxon>
        <taxon>Neopterygii</taxon>
        <taxon>Teleostei</taxon>
        <taxon>Ostariophysi</taxon>
        <taxon>Cypriniformes</taxon>
        <taxon>Cyprinidae</taxon>
        <taxon>Labeoninae</taxon>
        <taxon>Labeonini</taxon>
        <taxon>Cirrhinus</taxon>
    </lineage>
</organism>
<evidence type="ECO:0000256" key="1">
    <source>
        <dbReference type="ARBA" id="ARBA00008535"/>
    </source>
</evidence>
<dbReference type="SUPFAM" id="SSF52540">
    <property type="entry name" value="P-loop containing nucleoside triphosphate hydrolases"/>
    <property type="match status" value="3"/>
</dbReference>
<proteinExistence type="inferred from homology"/>
<protein>
    <recommendedName>
        <fullName evidence="5">AIG1-type G domain-containing protein</fullName>
    </recommendedName>
</protein>
<feature type="region of interest" description="Disordered" evidence="4">
    <location>
        <begin position="929"/>
        <end position="950"/>
    </location>
</feature>
<accession>A0ABR3NR51</accession>
<dbReference type="Gene3D" id="3.40.50.300">
    <property type="entry name" value="P-loop containing nucleotide triphosphate hydrolases"/>
    <property type="match status" value="4"/>
</dbReference>
<keyword evidence="2" id="KW-0547">Nucleotide-binding</keyword>
<dbReference type="PANTHER" id="PTHR10903:SF170">
    <property type="entry name" value="GTPASE IMAP FAMILY MEMBER 7"/>
    <property type="match status" value="1"/>
</dbReference>
<dbReference type="CDD" id="cd01852">
    <property type="entry name" value="AIG1"/>
    <property type="match status" value="1"/>
</dbReference>
<evidence type="ECO:0000259" key="5">
    <source>
        <dbReference type="PROSITE" id="PS51720"/>
    </source>
</evidence>
<evidence type="ECO:0000256" key="4">
    <source>
        <dbReference type="SAM" id="MobiDB-lite"/>
    </source>
</evidence>
<evidence type="ECO:0000256" key="3">
    <source>
        <dbReference type="ARBA" id="ARBA00023134"/>
    </source>
</evidence>
<dbReference type="PANTHER" id="PTHR10903">
    <property type="entry name" value="GTPASE, IMAP FAMILY MEMBER-RELATED"/>
    <property type="match status" value="1"/>
</dbReference>
<comment type="similarity">
    <text evidence="1">Belongs to the TRAFAC class TrmE-Era-EngA-EngB-Septin-like GTPase superfamily. AIG1/Toc34/Toc159-like paraseptin GTPase family. IAN subfamily.</text>
</comment>
<evidence type="ECO:0000313" key="6">
    <source>
        <dbReference type="EMBL" id="KAL1279506.1"/>
    </source>
</evidence>